<evidence type="ECO:0000256" key="9">
    <source>
        <dbReference type="ARBA" id="ARBA00048809"/>
    </source>
</evidence>
<dbReference type="GO" id="GO:0051998">
    <property type="term" value="F:protein carboxyl O-methyltransferase activity"/>
    <property type="evidence" value="ECO:0007669"/>
    <property type="project" value="UniProtKB-UniRule"/>
</dbReference>
<evidence type="ECO:0000259" key="11">
    <source>
        <dbReference type="Pfam" id="PF01937"/>
    </source>
</evidence>
<dbReference type="EC" id="3.1.3.-" evidence="10"/>
<keyword evidence="10" id="KW-0808">Transferase</keyword>
<reference evidence="14" key="1">
    <citation type="submission" date="2016-06" db="UniProtKB">
        <authorList>
            <consortium name="WormBaseParasite"/>
        </authorList>
    </citation>
    <scope>IDENTIFICATION</scope>
</reference>
<comment type="cofactor">
    <cofactor evidence="10">
        <name>Mn(2+)</name>
        <dbReference type="ChEBI" id="CHEBI:29035"/>
    </cofactor>
    <cofactor evidence="10">
        <name>Ni(2+)</name>
        <dbReference type="ChEBI" id="CHEBI:49786"/>
    </cofactor>
</comment>
<evidence type="ECO:0000256" key="3">
    <source>
        <dbReference type="ARBA" id="ARBA00009519"/>
    </source>
</evidence>
<keyword evidence="5 10" id="KW-0479">Metal-binding</keyword>
<dbReference type="GO" id="GO:0032259">
    <property type="term" value="P:methylation"/>
    <property type="evidence" value="ECO:0007669"/>
    <property type="project" value="UniProtKB-KW"/>
</dbReference>
<keyword evidence="13" id="KW-1185">Reference proteome</keyword>
<feature type="domain" description="Damage-control phosphatase ARMT1-like metal-binding" evidence="11">
    <location>
        <begin position="39"/>
        <end position="473"/>
    </location>
</feature>
<dbReference type="SUPFAM" id="SSF111321">
    <property type="entry name" value="AF1104-like"/>
    <property type="match status" value="1"/>
</dbReference>
<dbReference type="EC" id="2.1.1.-" evidence="10"/>
<evidence type="ECO:0000256" key="1">
    <source>
        <dbReference type="ARBA" id="ARBA00000807"/>
    </source>
</evidence>
<sequence length="508" mass="59087">MWKLDIFLRTEDNISLQLTKLQVFDHRCLRNIAGVCWDHRERWPKILSQLIDSIYRNRETYCNDARQDISDKLKELTRRICHLRYDIMTNKPITLLSFSPLGSTELELWNHLLSVQGVKLRQPEDTKSEGLHMCWYDLPWLFAECYLYRRVVDVVVQSGLSEFDPFFLKKKHCFKKAGPFINSILHCLTKLSDLPPERAFNFFINASLWANEFDLSLHPDGDFQQIEFDQISDFIKRVEKQLVVNDGDALDQFCKNFSDHVNSRNPNHKLRVAIILDNSGPELAADLCLAEYLLTSHIADHVSFHGKSIPWFVSDVTGKDFNWLLNMNILELEGANNDQYAHLVSKWSEVWRKRIQDSSFRFETSYFWTTPCTYDEIEVVDASLYQDLSRNYDLIIFKGDLNYRKLLGDRQWKPDNPDDKINAFHRVQIGRSPSCTCSKKLEDPKLGDPITDCSCGPMVVALRVAKSDVGVGVDHDRLIELQNETKEWWTIGKYGFIQIISPIVFSAS</sequence>
<organism evidence="14">
    <name type="scientific">Schistosoma curassoni</name>
    <dbReference type="NCBI Taxonomy" id="6186"/>
    <lineage>
        <taxon>Eukaryota</taxon>
        <taxon>Metazoa</taxon>
        <taxon>Spiralia</taxon>
        <taxon>Lophotrochozoa</taxon>
        <taxon>Platyhelminthes</taxon>
        <taxon>Trematoda</taxon>
        <taxon>Digenea</taxon>
        <taxon>Strigeidida</taxon>
        <taxon>Schistosomatoidea</taxon>
        <taxon>Schistosomatidae</taxon>
        <taxon>Schistosoma</taxon>
    </lineage>
</organism>
<dbReference type="GO" id="GO:0046872">
    <property type="term" value="F:metal ion binding"/>
    <property type="evidence" value="ECO:0007669"/>
    <property type="project" value="UniProtKB-UniRule"/>
</dbReference>
<proteinExistence type="inferred from homology"/>
<dbReference type="WBParaSite" id="SCUD_0001559901-mRNA-1">
    <property type="protein sequence ID" value="SCUD_0001559901-mRNA-1"/>
    <property type="gene ID" value="SCUD_0001559901"/>
</dbReference>
<evidence type="ECO:0000256" key="5">
    <source>
        <dbReference type="ARBA" id="ARBA00022723"/>
    </source>
</evidence>
<dbReference type="GO" id="GO:0006974">
    <property type="term" value="P:DNA damage response"/>
    <property type="evidence" value="ECO:0007669"/>
    <property type="project" value="TreeGrafter"/>
</dbReference>
<dbReference type="Gene3D" id="1.20.930.60">
    <property type="match status" value="1"/>
</dbReference>
<evidence type="ECO:0000256" key="6">
    <source>
        <dbReference type="ARBA" id="ARBA00022801"/>
    </source>
</evidence>
<keyword evidence="6 10" id="KW-0378">Hydrolase</keyword>
<keyword evidence="10" id="KW-0489">Methyltransferase</keyword>
<comment type="domain">
    <text evidence="10">Subfamily III proteins have a conserved RTxK motif about 40-50 residues from the C-terminus; the threonine may be replaced by serine or cysteine.</text>
</comment>
<keyword evidence="4" id="KW-0533">Nickel</keyword>
<evidence type="ECO:0000313" key="14">
    <source>
        <dbReference type="WBParaSite" id="SCUD_0001559901-mRNA-1"/>
    </source>
</evidence>
<comment type="catalytic activity">
    <reaction evidence="9 10">
        <text>beta-D-fructose 6-phosphate = dihydroxyacetone + D-glyceraldehyde 3-phosphate</text>
        <dbReference type="Rhea" id="RHEA:28002"/>
        <dbReference type="ChEBI" id="CHEBI:16016"/>
        <dbReference type="ChEBI" id="CHEBI:57634"/>
        <dbReference type="ChEBI" id="CHEBI:59776"/>
    </reaction>
</comment>
<evidence type="ECO:0000256" key="8">
    <source>
        <dbReference type="ARBA" id="ARBA00045980"/>
    </source>
</evidence>
<dbReference type="GO" id="GO:0016791">
    <property type="term" value="F:phosphatase activity"/>
    <property type="evidence" value="ECO:0007669"/>
    <property type="project" value="TreeGrafter"/>
</dbReference>
<dbReference type="PANTHER" id="PTHR12260:SF6">
    <property type="entry name" value="DAMAGE-CONTROL PHOSPHATASE ARMT1"/>
    <property type="match status" value="1"/>
</dbReference>
<comment type="function">
    <text evidence="8 10">Metal-dependent phosphatase that shows phosphatase activity against several substrates, including fructose-1-phosphate and fructose-6-phosphate. Its preference for fructose-1-phosphate, a strong glycating agent that causes DNA damage rather than a canonical yeast metabolite, suggests a damage-control function in hexose phosphate metabolism. Has also been shown to have O-methyltransferase activity that methylates glutamate residues of target proteins to form gamma-glutamyl methyl ester residues. Possibly methylates PCNA, suggesting it is involved in the DNA damage response.</text>
</comment>
<evidence type="ECO:0000313" key="12">
    <source>
        <dbReference type="EMBL" id="VDP59638.1"/>
    </source>
</evidence>
<dbReference type="Proteomes" id="UP000279833">
    <property type="component" value="Unassembled WGS sequence"/>
</dbReference>
<dbReference type="Gene3D" id="3.40.50.10880">
    <property type="entry name" value="Uncharacterised protein PF01937, DUF89, domain 3"/>
    <property type="match status" value="1"/>
</dbReference>
<dbReference type="EMBL" id="UZAK01037767">
    <property type="protein sequence ID" value="VDP59638.1"/>
    <property type="molecule type" value="Genomic_DNA"/>
</dbReference>
<gene>
    <name evidence="12" type="ORF">SCUD_LOCUS15596</name>
</gene>
<evidence type="ECO:0000313" key="13">
    <source>
        <dbReference type="Proteomes" id="UP000279833"/>
    </source>
</evidence>
<dbReference type="InterPro" id="IPR002791">
    <property type="entry name" value="ARMT1-like_metal-bd"/>
</dbReference>
<evidence type="ECO:0000256" key="4">
    <source>
        <dbReference type="ARBA" id="ARBA00022596"/>
    </source>
</evidence>
<dbReference type="AlphaFoldDB" id="A0A183KKN4"/>
<comment type="catalytic activity">
    <reaction evidence="1 10">
        <text>L-glutamyl-[protein] + S-adenosyl-L-methionine = [protein]-L-glutamate 5-O-methyl ester + S-adenosyl-L-homocysteine</text>
        <dbReference type="Rhea" id="RHEA:24452"/>
        <dbReference type="Rhea" id="RHEA-COMP:10208"/>
        <dbReference type="Rhea" id="RHEA-COMP:10311"/>
        <dbReference type="ChEBI" id="CHEBI:29973"/>
        <dbReference type="ChEBI" id="CHEBI:57856"/>
        <dbReference type="ChEBI" id="CHEBI:59789"/>
        <dbReference type="ChEBI" id="CHEBI:82795"/>
    </reaction>
</comment>
<comment type="catalytic activity">
    <reaction evidence="2 10">
        <text>beta-D-fructose 1-phosphate + H2O = D-fructose + phosphate</text>
        <dbReference type="Rhea" id="RHEA:35603"/>
        <dbReference type="ChEBI" id="CHEBI:15377"/>
        <dbReference type="ChEBI" id="CHEBI:37721"/>
        <dbReference type="ChEBI" id="CHEBI:43474"/>
        <dbReference type="ChEBI" id="CHEBI:138881"/>
    </reaction>
</comment>
<dbReference type="GO" id="GO:0005634">
    <property type="term" value="C:nucleus"/>
    <property type="evidence" value="ECO:0007669"/>
    <property type="project" value="TreeGrafter"/>
</dbReference>
<reference evidence="12 13" key="2">
    <citation type="submission" date="2018-11" db="EMBL/GenBank/DDBJ databases">
        <authorList>
            <consortium name="Pathogen Informatics"/>
        </authorList>
    </citation>
    <scope>NUCLEOTIDE SEQUENCE [LARGE SCALE GENOMIC DNA]</scope>
    <source>
        <strain evidence="12">Dakar</strain>
        <strain evidence="13">Dakar, Senegal</strain>
    </source>
</reference>
<dbReference type="Pfam" id="PF01937">
    <property type="entry name" value="ARMT1-like_dom"/>
    <property type="match status" value="1"/>
</dbReference>
<evidence type="ECO:0000256" key="10">
    <source>
        <dbReference type="RuleBase" id="RU367030"/>
    </source>
</evidence>
<dbReference type="InterPro" id="IPR039763">
    <property type="entry name" value="ARMT1"/>
</dbReference>
<comment type="similarity">
    <text evidence="3 10">Belongs to the damage-control phosphatase family. Sugar phosphate phosphatase III subfamily.</text>
</comment>
<evidence type="ECO:0000256" key="2">
    <source>
        <dbReference type="ARBA" id="ARBA00001326"/>
    </source>
</evidence>
<dbReference type="PANTHER" id="PTHR12260">
    <property type="entry name" value="DAMAGE-CONTROL PHOSPHATASE ARMT1"/>
    <property type="match status" value="1"/>
</dbReference>
<dbReference type="InterPro" id="IPR036075">
    <property type="entry name" value="ARMT-1-like_metal-bd_sf"/>
</dbReference>
<protein>
    <recommendedName>
        <fullName evidence="10">Sugar phosphate phosphatase</fullName>
        <ecNumber evidence="10">2.1.1.-</ecNumber>
        <ecNumber evidence="10">3.1.3.-</ecNumber>
    </recommendedName>
</protein>
<keyword evidence="7 10" id="KW-0464">Manganese</keyword>
<dbReference type="STRING" id="6186.A0A183KKN4"/>
<name>A0A183KKN4_9TREM</name>
<evidence type="ECO:0000256" key="7">
    <source>
        <dbReference type="ARBA" id="ARBA00023211"/>
    </source>
</evidence>
<accession>A0A183KKN4</accession>